<dbReference type="AlphaFoldDB" id="T0YBF5"/>
<reference evidence="1" key="1">
    <citation type="submission" date="2013-08" db="EMBL/GenBank/DDBJ databases">
        <authorList>
            <person name="Mendez C."/>
            <person name="Richter M."/>
            <person name="Ferrer M."/>
            <person name="Sanchez J."/>
        </authorList>
    </citation>
    <scope>NUCLEOTIDE SEQUENCE</scope>
</reference>
<dbReference type="InterPro" id="IPR011990">
    <property type="entry name" value="TPR-like_helical_dom_sf"/>
</dbReference>
<organism evidence="1">
    <name type="scientific">mine drainage metagenome</name>
    <dbReference type="NCBI Taxonomy" id="410659"/>
    <lineage>
        <taxon>unclassified sequences</taxon>
        <taxon>metagenomes</taxon>
        <taxon>ecological metagenomes</taxon>
    </lineage>
</organism>
<dbReference type="Gene3D" id="1.25.40.10">
    <property type="entry name" value="Tetratricopeptide repeat domain"/>
    <property type="match status" value="1"/>
</dbReference>
<dbReference type="EMBL" id="AUZX01015417">
    <property type="protein sequence ID" value="EQD29112.1"/>
    <property type="molecule type" value="Genomic_DNA"/>
</dbReference>
<comment type="caution">
    <text evidence="1">The sequence shown here is derived from an EMBL/GenBank/DDBJ whole genome shotgun (WGS) entry which is preliminary data.</text>
</comment>
<dbReference type="SUPFAM" id="SSF48452">
    <property type="entry name" value="TPR-like"/>
    <property type="match status" value="1"/>
</dbReference>
<sequence length="639" mass="73396">MVEEFSTSFSGIERPFIIIENLHRLSVQSLDMFLYFARMSEKLGFTLIGVSENTGAQNNTDRFIAEAKTIPSINIIQLKRPEMEDVKRLLKEENYKLEEAFIKDLVRLVNGNLNVLSYTLSYYREEGFIDPDGSLNSVRVRFFPIPPSLETHYKTIFLELDDTSMDILKVLTIIRDRLSVEELCYLSNREQVKILDSLSKLESKQLVKSEQRLFSIQNDFLYTLLSSYLSGADRIKFSGRINSSDLVNRLPISARITMNLNNGNTDEAMKILNENVETINNEVNTPQDVYESIIKVIPMLKDETLRNRAKYAEGKALYTLARYNEALEIFKSTDFLKIGLIEPYILTSSIYNLRGDYKNSQETIDNIMSRGNLKPIDEAKLLVAKATISLRKNEYALAEEQANIALDISRKNGYGSILADCYNIIGIIKIYTFNIEESREYFKNALEINRVNKTWTSILKNMNNLSISNGMLGNYEDSIKNFKEIVDISYITSDLRGRAYAEYNLVEQLDILGDYIESEDYIPTAEKLISLISDSSLSSSFYRFLGLHLLQSCNFEEAFEKFKVGVQKSKEAEDNQKTRICNFLANFTNEIIKGERINETDEEIAEKFELEEDFIPVVYILICLRYLILKDFGKALSAA</sequence>
<reference evidence="1" key="2">
    <citation type="journal article" date="2014" name="ISME J.">
        <title>Microbial stratification in low pH oxic and suboxic macroscopic growths along an acid mine drainage.</title>
        <authorList>
            <person name="Mendez-Garcia C."/>
            <person name="Mesa V."/>
            <person name="Sprenger R.R."/>
            <person name="Richter M."/>
            <person name="Diez M.S."/>
            <person name="Solano J."/>
            <person name="Bargiela R."/>
            <person name="Golyshina O.V."/>
            <person name="Manteca A."/>
            <person name="Ramos J.L."/>
            <person name="Gallego J.R."/>
            <person name="Llorente I."/>
            <person name="Martins Dos Santos V.A."/>
            <person name="Jensen O.N."/>
            <person name="Pelaez A.I."/>
            <person name="Sanchez J."/>
            <person name="Ferrer M."/>
        </authorList>
    </citation>
    <scope>NUCLEOTIDE SEQUENCE</scope>
</reference>
<dbReference type="SMART" id="SM00028">
    <property type="entry name" value="TPR"/>
    <property type="match status" value="2"/>
</dbReference>
<proteinExistence type="predicted"/>
<dbReference type="InterPro" id="IPR019734">
    <property type="entry name" value="TPR_rpt"/>
</dbReference>
<accession>T0YBF5</accession>
<gene>
    <name evidence="1" type="ORF">B1A_20874</name>
</gene>
<name>T0YBF5_9ZZZZ</name>
<evidence type="ECO:0000313" key="1">
    <source>
        <dbReference type="EMBL" id="EQD29112.1"/>
    </source>
</evidence>
<feature type="non-terminal residue" evidence="1">
    <location>
        <position position="639"/>
    </location>
</feature>
<protein>
    <submittedName>
        <fullName evidence="1">TPR repeat-containing protein</fullName>
    </submittedName>
</protein>